<reference evidence="2 3" key="3">
    <citation type="journal article" date="2011" name="PLoS ONE">
        <title>The Complete Genome Sequence of 'Candidatus Liberibacter solanacearum', the Bacterium Associated with Potato Zebra Chip Disease.</title>
        <authorList>
            <person name="Lin H."/>
            <person name="Lou B."/>
            <person name="Glynn J.M."/>
            <person name="Doddapaneni H."/>
            <person name="Civerolo E.L."/>
            <person name="Chen C."/>
            <person name="Duan Y."/>
            <person name="Zhou L."/>
            <person name="Vahling C.M."/>
        </authorList>
    </citation>
    <scope>NUCLEOTIDE SEQUENCE [LARGE SCALE GENOMIC DNA]</scope>
    <source>
        <strain evidence="2 3">CLso-ZC1</strain>
    </source>
</reference>
<gene>
    <name evidence="2" type="ordered locus">CKC_03110</name>
</gene>
<name>E4UAY0_LIBSC</name>
<dbReference type="HOGENOM" id="CLU_2479607_0_0_5"/>
<feature type="transmembrane region" description="Helical" evidence="1">
    <location>
        <begin position="28"/>
        <end position="48"/>
    </location>
</feature>
<evidence type="ECO:0000313" key="3">
    <source>
        <dbReference type="Proteomes" id="UP000007038"/>
    </source>
</evidence>
<dbReference type="KEGG" id="lso:CKC_03110"/>
<keyword evidence="1" id="KW-1133">Transmembrane helix</keyword>
<dbReference type="Proteomes" id="UP000007038">
    <property type="component" value="Chromosome"/>
</dbReference>
<dbReference type="EMBL" id="CP002371">
    <property type="protein sequence ID" value="ADR52371.1"/>
    <property type="molecule type" value="Genomic_DNA"/>
</dbReference>
<sequence>MTSFFTVSTVLATFLGRAASWRILKEDAVAIVAVDLIVVDAILLLLAIKLTANLAPTPMAGTIKSASVTIPNIPHPISPFLNAWIVP</sequence>
<reference key="2">
    <citation type="submission" date="2010-11" db="EMBL/GenBank/DDBJ databases">
        <authorList>
            <person name="Lin H."/>
            <person name="Doddapaneni H.V."/>
            <person name="Lou B."/>
            <person name="Civerolo E.L."/>
            <person name="Chen C."/>
            <person name="Duan Y."/>
            <person name="Zhou L."/>
            <person name="Glynn J."/>
        </authorList>
    </citation>
    <scope>NUCLEOTIDE SEQUENCE</scope>
    <source>
        <strain>CLso-ZC1</strain>
    </source>
</reference>
<accession>E4UAY0</accession>
<evidence type="ECO:0000256" key="1">
    <source>
        <dbReference type="SAM" id="Phobius"/>
    </source>
</evidence>
<protein>
    <submittedName>
        <fullName evidence="2">Uncharacterized protein</fullName>
    </submittedName>
</protein>
<organism evidence="2 3">
    <name type="scientific">Liberibacter solanacearum (strain CLso-ZC1)</name>
    <dbReference type="NCBI Taxonomy" id="658172"/>
    <lineage>
        <taxon>Bacteria</taxon>
        <taxon>Pseudomonadati</taxon>
        <taxon>Pseudomonadota</taxon>
        <taxon>Alphaproteobacteria</taxon>
        <taxon>Hyphomicrobiales</taxon>
        <taxon>Rhizobiaceae</taxon>
        <taxon>Liberibacter</taxon>
    </lineage>
</organism>
<keyword evidence="1" id="KW-0472">Membrane</keyword>
<proteinExistence type="predicted"/>
<reference evidence="3" key="1">
    <citation type="submission" date="2010-11" db="EMBL/GenBank/DDBJ databases">
        <title>Complete genome sequence of Candidatus Liberibacter solanacearum CLso-ZC1.</title>
        <authorList>
            <person name="Lin H."/>
            <person name="Doddapaneni H.V."/>
            <person name="Lou B."/>
            <person name="Civerolo E.L."/>
            <person name="Chen C."/>
            <person name="Duan Y."/>
            <person name="Zhou L."/>
            <person name="Glynn J."/>
        </authorList>
    </citation>
    <scope>NUCLEOTIDE SEQUENCE [LARGE SCALE GENOMIC DNA]</scope>
    <source>
        <strain evidence="3">CLso-ZC1</strain>
    </source>
</reference>
<keyword evidence="1" id="KW-0812">Transmembrane</keyword>
<evidence type="ECO:0000313" key="2">
    <source>
        <dbReference type="EMBL" id="ADR52371.1"/>
    </source>
</evidence>
<dbReference type="AlphaFoldDB" id="E4UAY0"/>